<dbReference type="Proteomes" id="UP000008066">
    <property type="component" value="Unassembled WGS sequence"/>
</dbReference>
<dbReference type="KEGG" id="cthr:CTHT_0035800"/>
<dbReference type="OMA" id="DVWSKPP"/>
<dbReference type="Gene3D" id="2.60.120.200">
    <property type="match status" value="1"/>
</dbReference>
<gene>
    <name evidence="2" type="ORF">CTHT_0035800</name>
</gene>
<dbReference type="GeneID" id="18257618"/>
<feature type="region of interest" description="Disordered" evidence="1">
    <location>
        <begin position="14"/>
        <end position="46"/>
    </location>
</feature>
<dbReference type="PANTHER" id="PTHR35332:SF2">
    <property type="entry name" value="REGULATION OF ENOLASE PROTEIN 1"/>
    <property type="match status" value="1"/>
</dbReference>
<dbReference type="HOGENOM" id="CLU_077442_2_0_1"/>
<dbReference type="InterPro" id="IPR009784">
    <property type="entry name" value="DUF1349"/>
</dbReference>
<proteinExistence type="predicted"/>
<protein>
    <submittedName>
        <fullName evidence="2">Uncharacterized protein</fullName>
    </submittedName>
</protein>
<feature type="compositionally biased region" description="Polar residues" evidence="1">
    <location>
        <begin position="25"/>
        <end position="44"/>
    </location>
</feature>
<dbReference type="RefSeq" id="XP_006694009.1">
    <property type="nucleotide sequence ID" value="XM_006693946.1"/>
</dbReference>
<dbReference type="EMBL" id="GL988041">
    <property type="protein sequence ID" value="EGS21713.1"/>
    <property type="molecule type" value="Genomic_DNA"/>
</dbReference>
<sequence length="207" mass="22890">MASSTTFSIKAAPGTDIWRKPPSTDVFNAPTSIPPQNQTSSSPLRTKGPLPSFLSARLSFIGSWKYQYDQGGLLLSFRRANFPTTPTKHVGPEKWIKTGVELYNGRPRLSTVACDAWADWSVADLPGNQGDWATVLVERDTDVSGTSLWVYRIDGETGEKVPLREVCWVFGDGDEWEVEVACMAARPGDVGGELAVEFRDFEVTWKE</sequence>
<dbReference type="OrthoDB" id="42525at2759"/>
<dbReference type="Pfam" id="PF07081">
    <property type="entry name" value="DUF1349"/>
    <property type="match status" value="1"/>
</dbReference>
<evidence type="ECO:0000313" key="3">
    <source>
        <dbReference type="Proteomes" id="UP000008066"/>
    </source>
</evidence>
<evidence type="ECO:0000313" key="2">
    <source>
        <dbReference type="EMBL" id="EGS21713.1"/>
    </source>
</evidence>
<dbReference type="STRING" id="759272.G0S715"/>
<organism evidence="3">
    <name type="scientific">Chaetomium thermophilum (strain DSM 1495 / CBS 144.50 / IMI 039719)</name>
    <name type="common">Thermochaetoides thermophila</name>
    <dbReference type="NCBI Taxonomy" id="759272"/>
    <lineage>
        <taxon>Eukaryota</taxon>
        <taxon>Fungi</taxon>
        <taxon>Dikarya</taxon>
        <taxon>Ascomycota</taxon>
        <taxon>Pezizomycotina</taxon>
        <taxon>Sordariomycetes</taxon>
        <taxon>Sordariomycetidae</taxon>
        <taxon>Sordariales</taxon>
        <taxon>Chaetomiaceae</taxon>
        <taxon>Thermochaetoides</taxon>
    </lineage>
</organism>
<name>G0S715_CHATD</name>
<dbReference type="AlphaFoldDB" id="G0S715"/>
<dbReference type="eggNOG" id="ENOG502S8JK">
    <property type="taxonomic scope" value="Eukaryota"/>
</dbReference>
<evidence type="ECO:0000256" key="1">
    <source>
        <dbReference type="SAM" id="MobiDB-lite"/>
    </source>
</evidence>
<dbReference type="PANTHER" id="PTHR35332">
    <property type="entry name" value="REGULATION OF ENOLASE PROTEIN 1"/>
    <property type="match status" value="1"/>
</dbReference>
<accession>G0S715</accession>
<reference evidence="2 3" key="1">
    <citation type="journal article" date="2011" name="Cell">
        <title>Insight into structure and assembly of the nuclear pore complex by utilizing the genome of a eukaryotic thermophile.</title>
        <authorList>
            <person name="Amlacher S."/>
            <person name="Sarges P."/>
            <person name="Flemming D."/>
            <person name="van Noort V."/>
            <person name="Kunze R."/>
            <person name="Devos D.P."/>
            <person name="Arumugam M."/>
            <person name="Bork P."/>
            <person name="Hurt E."/>
        </authorList>
    </citation>
    <scope>NUCLEOTIDE SEQUENCE [LARGE SCALE GENOMIC DNA]</scope>
    <source>
        <strain evidence="3">DSM 1495 / CBS 144.50 / IMI 039719</strain>
    </source>
</reference>
<keyword evidence="3" id="KW-1185">Reference proteome</keyword>